<protein>
    <submittedName>
        <fullName evidence="3">Aspartate racemase</fullName>
    </submittedName>
</protein>
<evidence type="ECO:0000256" key="1">
    <source>
        <dbReference type="ARBA" id="ARBA00007847"/>
    </source>
</evidence>
<dbReference type="eggNOG" id="COG1794">
    <property type="taxonomic scope" value="Bacteria"/>
</dbReference>
<dbReference type="GO" id="GO:0047661">
    <property type="term" value="F:amino-acid racemase activity"/>
    <property type="evidence" value="ECO:0007669"/>
    <property type="project" value="InterPro"/>
</dbReference>
<comment type="similarity">
    <text evidence="1">Belongs to the aspartate/glutamate racemases family.</text>
</comment>
<comment type="caution">
    <text evidence="3">The sequence shown here is derived from an EMBL/GenBank/DDBJ whole genome shotgun (WGS) entry which is preliminary data.</text>
</comment>
<dbReference type="Proteomes" id="UP000016511">
    <property type="component" value="Unassembled WGS sequence"/>
</dbReference>
<dbReference type="EMBL" id="AWSJ01000044">
    <property type="protein sequence ID" value="ERI11304.1"/>
    <property type="molecule type" value="Genomic_DNA"/>
</dbReference>
<dbReference type="PROSITE" id="PS00923">
    <property type="entry name" value="ASP_GLU_RACEMASE_1"/>
    <property type="match status" value="1"/>
</dbReference>
<dbReference type="PANTHER" id="PTHR21198">
    <property type="entry name" value="GLUTAMATE RACEMASE"/>
    <property type="match status" value="1"/>
</dbReference>
<dbReference type="InterPro" id="IPR018187">
    <property type="entry name" value="Asp/Glu_racemase_AS_1"/>
</dbReference>
<evidence type="ECO:0000313" key="3">
    <source>
        <dbReference type="EMBL" id="ERI11304.1"/>
    </source>
</evidence>
<evidence type="ECO:0000313" key="4">
    <source>
        <dbReference type="Proteomes" id="UP000016511"/>
    </source>
</evidence>
<dbReference type="AlphaFoldDB" id="U1WRT1"/>
<evidence type="ECO:0000256" key="2">
    <source>
        <dbReference type="ARBA" id="ARBA00023235"/>
    </source>
</evidence>
<gene>
    <name evidence="3" type="ORF">HMPREF0083_00586</name>
</gene>
<reference evidence="3 4" key="1">
    <citation type="submission" date="2013-08" db="EMBL/GenBank/DDBJ databases">
        <authorList>
            <person name="Weinstock G."/>
            <person name="Sodergren E."/>
            <person name="Wylie T."/>
            <person name="Fulton L."/>
            <person name="Fulton R."/>
            <person name="Fronick C."/>
            <person name="O'Laughlin M."/>
            <person name="Godfrey J."/>
            <person name="Miner T."/>
            <person name="Herter B."/>
            <person name="Appelbaum E."/>
            <person name="Cordes M."/>
            <person name="Lek S."/>
            <person name="Wollam A."/>
            <person name="Pepin K.H."/>
            <person name="Palsikar V.B."/>
            <person name="Mitreva M."/>
            <person name="Wilson R.K."/>
        </authorList>
    </citation>
    <scope>NUCLEOTIDE SEQUENCE [LARGE SCALE GENOMIC DNA]</scope>
    <source>
        <strain evidence="3 4">ATCC 12856</strain>
    </source>
</reference>
<dbReference type="HOGENOM" id="CLU_055360_1_0_9"/>
<dbReference type="STRING" id="649747.HMPREF0083_00586"/>
<proteinExistence type="inferred from homology"/>
<dbReference type="InterPro" id="IPR004380">
    <property type="entry name" value="Asp_race"/>
</dbReference>
<dbReference type="InterPro" id="IPR001920">
    <property type="entry name" value="Asp/Glu_race"/>
</dbReference>
<accession>U1WRT1</accession>
<dbReference type="SUPFAM" id="SSF53681">
    <property type="entry name" value="Aspartate/glutamate racemase"/>
    <property type="match status" value="2"/>
</dbReference>
<name>U1WRT1_ANEAE</name>
<sequence>MKRGEVMMKIRIKKREERLMALKTVGLIGGMSWESSILYYKIMNELVQRKLGGLNSAKTITYSLNFEEIAALQKAGRWKEAADVLIDTARRLEKAGADIIVICTNTMHKVAKEVEQAIEIPLLHIVDATASQILASGFSKVGLLATKYTMEQEFYIERFRKLGIDVLIPSKEEREVVHQVIFEELCKGKVKPESRENYKKIINNLIQKGAQGIILGCTEITLLVKCEDSEVPLFDTTYIHAEEAVRYALQ</sequence>
<dbReference type="InterPro" id="IPR015942">
    <property type="entry name" value="Asp/Glu/hydantoin_racemase"/>
</dbReference>
<dbReference type="NCBIfam" id="TIGR00035">
    <property type="entry name" value="asp_race"/>
    <property type="match status" value="1"/>
</dbReference>
<keyword evidence="4" id="KW-1185">Reference proteome</keyword>
<organism evidence="3 4">
    <name type="scientific">Aneurinibacillus aneurinilyticus ATCC 12856</name>
    <dbReference type="NCBI Taxonomy" id="649747"/>
    <lineage>
        <taxon>Bacteria</taxon>
        <taxon>Bacillati</taxon>
        <taxon>Bacillota</taxon>
        <taxon>Bacilli</taxon>
        <taxon>Bacillales</taxon>
        <taxon>Paenibacillaceae</taxon>
        <taxon>Aneurinibacillus group</taxon>
        <taxon>Aneurinibacillus</taxon>
    </lineage>
</organism>
<dbReference type="PANTHER" id="PTHR21198:SF7">
    <property type="entry name" value="ASPARTATE-GLUTAMATE RACEMASE FAMILY"/>
    <property type="match status" value="1"/>
</dbReference>
<keyword evidence="2" id="KW-0413">Isomerase</keyword>
<dbReference type="PATRIC" id="fig|649747.3.peg.520"/>
<dbReference type="Pfam" id="PF01177">
    <property type="entry name" value="Asp_Glu_race"/>
    <property type="match status" value="1"/>
</dbReference>
<dbReference type="Gene3D" id="3.40.50.1860">
    <property type="match status" value="2"/>
</dbReference>